<dbReference type="Proteomes" id="UP000789860">
    <property type="component" value="Unassembled WGS sequence"/>
</dbReference>
<feature type="non-terminal residue" evidence="1">
    <location>
        <position position="42"/>
    </location>
</feature>
<keyword evidence="2" id="KW-1185">Reference proteome</keyword>
<reference evidence="1" key="1">
    <citation type="submission" date="2021-06" db="EMBL/GenBank/DDBJ databases">
        <authorList>
            <person name="Kallberg Y."/>
            <person name="Tangrot J."/>
            <person name="Rosling A."/>
        </authorList>
    </citation>
    <scope>NUCLEOTIDE SEQUENCE</scope>
    <source>
        <strain evidence="1">AU212A</strain>
    </source>
</reference>
<accession>A0ACA9P9E2</accession>
<name>A0ACA9P9E2_9GLOM</name>
<dbReference type="EMBL" id="CAJVPM010038590">
    <property type="protein sequence ID" value="CAG8698576.1"/>
    <property type="molecule type" value="Genomic_DNA"/>
</dbReference>
<evidence type="ECO:0000313" key="2">
    <source>
        <dbReference type="Proteomes" id="UP000789860"/>
    </source>
</evidence>
<organism evidence="1 2">
    <name type="scientific">Scutellospora calospora</name>
    <dbReference type="NCBI Taxonomy" id="85575"/>
    <lineage>
        <taxon>Eukaryota</taxon>
        <taxon>Fungi</taxon>
        <taxon>Fungi incertae sedis</taxon>
        <taxon>Mucoromycota</taxon>
        <taxon>Glomeromycotina</taxon>
        <taxon>Glomeromycetes</taxon>
        <taxon>Diversisporales</taxon>
        <taxon>Gigasporaceae</taxon>
        <taxon>Scutellospora</taxon>
    </lineage>
</organism>
<proteinExistence type="predicted"/>
<evidence type="ECO:0000313" key="1">
    <source>
        <dbReference type="EMBL" id="CAG8698576.1"/>
    </source>
</evidence>
<comment type="caution">
    <text evidence="1">The sequence shown here is derived from an EMBL/GenBank/DDBJ whole genome shotgun (WGS) entry which is preliminary data.</text>
</comment>
<sequence length="42" mass="5136">SDQAHYTTKKKLKAERRTIWRVQKQHTKHREQLKTSKGDLFQ</sequence>
<feature type="non-terminal residue" evidence="1">
    <location>
        <position position="1"/>
    </location>
</feature>
<protein>
    <submittedName>
        <fullName evidence="1">11486_t:CDS:1</fullName>
    </submittedName>
</protein>
<gene>
    <name evidence="1" type="ORF">SCALOS_LOCUS10408</name>
</gene>